<evidence type="ECO:0000256" key="1">
    <source>
        <dbReference type="SAM" id="SignalP"/>
    </source>
</evidence>
<evidence type="ECO:0000313" key="2">
    <source>
        <dbReference type="EMBL" id="OXM14316.1"/>
    </source>
</evidence>
<dbReference type="AlphaFoldDB" id="A0A229NWJ6"/>
<dbReference type="EMBL" id="NMUQ01000002">
    <property type="protein sequence ID" value="OXM14316.1"/>
    <property type="molecule type" value="Genomic_DNA"/>
</dbReference>
<protein>
    <submittedName>
        <fullName evidence="2">Uncharacterized protein</fullName>
    </submittedName>
</protein>
<sequence length="172" mass="19870">MKKFYWVCACVLVIIASITVAVKINDQEKKIVELENLKKTYISINGSQLLSNSRDARNLINSIDYRDDLKQLTPLISYLNSLNNVSAAMQLSGNQSEMWEEVGFIFENASKVIAQFTYKKNLNQQEEKYILEVKDFINSFDDEIVHIKRMEGTLPLDSVNRIKEEAIEFNHN</sequence>
<dbReference type="RefSeq" id="WP_089525140.1">
    <property type="nucleotide sequence ID" value="NZ_NMUQ01000002.1"/>
</dbReference>
<keyword evidence="3" id="KW-1185">Reference proteome</keyword>
<name>A0A229NWJ6_9BACL</name>
<reference evidence="2 3" key="1">
    <citation type="submission" date="2017-07" db="EMBL/GenBank/DDBJ databases">
        <title>Paenibacillus herberti R33 genome sequencing and assembly.</title>
        <authorList>
            <person name="Su W."/>
        </authorList>
    </citation>
    <scope>NUCLEOTIDE SEQUENCE [LARGE SCALE GENOMIC DNA]</scope>
    <source>
        <strain evidence="2 3">R33</strain>
    </source>
</reference>
<accession>A0A229NWJ6</accession>
<proteinExistence type="predicted"/>
<dbReference type="Proteomes" id="UP000215145">
    <property type="component" value="Unassembled WGS sequence"/>
</dbReference>
<organism evidence="2 3">
    <name type="scientific">Paenibacillus herberti</name>
    <dbReference type="NCBI Taxonomy" id="1619309"/>
    <lineage>
        <taxon>Bacteria</taxon>
        <taxon>Bacillati</taxon>
        <taxon>Bacillota</taxon>
        <taxon>Bacilli</taxon>
        <taxon>Bacillales</taxon>
        <taxon>Paenibacillaceae</taxon>
        <taxon>Paenibacillus</taxon>
    </lineage>
</organism>
<dbReference type="OrthoDB" id="9828899at2"/>
<comment type="caution">
    <text evidence="2">The sequence shown here is derived from an EMBL/GenBank/DDBJ whole genome shotgun (WGS) entry which is preliminary data.</text>
</comment>
<gene>
    <name evidence="2" type="ORF">CGZ75_15295</name>
</gene>
<evidence type="ECO:0000313" key="3">
    <source>
        <dbReference type="Proteomes" id="UP000215145"/>
    </source>
</evidence>
<feature type="chain" id="PRO_5038621900" evidence="1">
    <location>
        <begin position="22"/>
        <end position="172"/>
    </location>
</feature>
<feature type="signal peptide" evidence="1">
    <location>
        <begin position="1"/>
        <end position="21"/>
    </location>
</feature>
<keyword evidence="1" id="KW-0732">Signal</keyword>